<evidence type="ECO:0000256" key="2">
    <source>
        <dbReference type="ARBA" id="ARBA00022737"/>
    </source>
</evidence>
<keyword evidence="3" id="KW-0690">Ribosome biogenesis</keyword>
<dbReference type="InterPro" id="IPR001680">
    <property type="entry name" value="WD40_rpt"/>
</dbReference>
<dbReference type="GO" id="GO:0030687">
    <property type="term" value="C:preribosome, large subunit precursor"/>
    <property type="evidence" value="ECO:0007669"/>
    <property type="project" value="UniProtKB-UniRule"/>
</dbReference>
<evidence type="ECO:0000256" key="1">
    <source>
        <dbReference type="ARBA" id="ARBA00022574"/>
    </source>
</evidence>
<dbReference type="GO" id="GO:0000463">
    <property type="term" value="P:maturation of LSU-rRNA from tricistronic rRNA transcript (SSU-rRNA, 5.8S rRNA, LSU-rRNA)"/>
    <property type="evidence" value="ECO:0007669"/>
    <property type="project" value="UniProtKB-UniRule"/>
</dbReference>
<dbReference type="InterPro" id="IPR028599">
    <property type="entry name" value="WDR12/Ytm1"/>
</dbReference>
<keyword evidence="1 4" id="KW-0853">WD repeat</keyword>
<dbReference type="PRINTS" id="PR00320">
    <property type="entry name" value="GPROTEINBRPT"/>
</dbReference>
<dbReference type="InterPro" id="IPR056828">
    <property type="entry name" value="Beta-prop_TEP1_C"/>
</dbReference>
<evidence type="ECO:0000313" key="7">
    <source>
        <dbReference type="Proteomes" id="UP000681720"/>
    </source>
</evidence>
<dbReference type="InterPro" id="IPR029000">
    <property type="entry name" value="Cyclophilin-like_dom_sf"/>
</dbReference>
<comment type="caution">
    <text evidence="6">The sequence shown here is derived from an EMBL/GenBank/DDBJ whole genome shotgun (WGS) entry which is preliminary data.</text>
</comment>
<evidence type="ECO:0000259" key="5">
    <source>
        <dbReference type="PROSITE" id="PS50072"/>
    </source>
</evidence>
<dbReference type="GO" id="GO:0005654">
    <property type="term" value="C:nucleoplasm"/>
    <property type="evidence" value="ECO:0007669"/>
    <property type="project" value="UniProtKB-SubCell"/>
</dbReference>
<evidence type="ECO:0000313" key="6">
    <source>
        <dbReference type="EMBL" id="CAF3832771.1"/>
    </source>
</evidence>
<feature type="domain" description="PPIase cyclophilin-type" evidence="5">
    <location>
        <begin position="1"/>
        <end position="67"/>
    </location>
</feature>
<feature type="repeat" description="WD" evidence="4">
    <location>
        <begin position="226"/>
        <end position="265"/>
    </location>
</feature>
<dbReference type="PANTHER" id="PTHR19855">
    <property type="entry name" value="WD40 REPEAT PROTEIN 12, 37"/>
    <property type="match status" value="1"/>
</dbReference>
<dbReference type="PANTHER" id="PTHR19855:SF11">
    <property type="entry name" value="RIBOSOME BIOGENESIS PROTEIN WDR12"/>
    <property type="match status" value="1"/>
</dbReference>
<feature type="repeat" description="WD" evidence="4">
    <location>
        <begin position="402"/>
        <end position="435"/>
    </location>
</feature>
<dbReference type="GO" id="GO:0003755">
    <property type="term" value="F:peptidyl-prolyl cis-trans isomerase activity"/>
    <property type="evidence" value="ECO:0007669"/>
    <property type="project" value="InterPro"/>
</dbReference>
<feature type="repeat" description="WD" evidence="4">
    <location>
        <begin position="358"/>
        <end position="394"/>
    </location>
</feature>
<comment type="function">
    <text evidence="3">Required for maturation of ribosomal RNAs and formation of the large ribosomal subunit.</text>
</comment>
<dbReference type="Gene3D" id="2.40.100.10">
    <property type="entry name" value="Cyclophilin-like"/>
    <property type="match status" value="1"/>
</dbReference>
<dbReference type="InterPro" id="IPR002130">
    <property type="entry name" value="Cyclophilin-type_PPIase_dom"/>
</dbReference>
<dbReference type="EMBL" id="CAJOBJ010000598">
    <property type="protein sequence ID" value="CAF3832771.1"/>
    <property type="molecule type" value="Genomic_DNA"/>
</dbReference>
<dbReference type="InterPro" id="IPR020472">
    <property type="entry name" value="WD40_PAC1"/>
</dbReference>
<keyword evidence="2" id="KW-0677">Repeat</keyword>
<dbReference type="SUPFAM" id="SSF50891">
    <property type="entry name" value="Cyclophilin-like"/>
    <property type="match status" value="1"/>
</dbReference>
<name>A0A8S2K2S8_9BILA</name>
<dbReference type="Pfam" id="PF00400">
    <property type="entry name" value="WD40"/>
    <property type="match status" value="4"/>
</dbReference>
<reference evidence="6" key="1">
    <citation type="submission" date="2021-02" db="EMBL/GenBank/DDBJ databases">
        <authorList>
            <person name="Nowell W R."/>
        </authorList>
    </citation>
    <scope>NUCLEOTIDE SEQUENCE</scope>
</reference>
<dbReference type="FunFam" id="2.130.10.10:FF:001898">
    <property type="entry name" value="Ribosome biogenesis protein WDR12 homolog"/>
    <property type="match status" value="1"/>
</dbReference>
<protein>
    <recommendedName>
        <fullName evidence="3">Ribosome biogenesis protein WDR12 homolog</fullName>
    </recommendedName>
</protein>
<dbReference type="PROSITE" id="PS00678">
    <property type="entry name" value="WD_REPEATS_1"/>
    <property type="match status" value="1"/>
</dbReference>
<comment type="similarity">
    <text evidence="3">Belongs to the WD repeat WDR12/YTM1 family.</text>
</comment>
<dbReference type="Proteomes" id="UP000681720">
    <property type="component" value="Unassembled WGS sequence"/>
</dbReference>
<sequence>MANAGPNTNGSQFFITVVPSPWLDNKHTIFGRVSKGMDVMSIQVQFITRLEKYSVPDTTLVIPCSSTNSQLEAILKGLLKPTVSSNDLSRLSFDFLCLNKLVRSSLEEHIREKDESLLESIISIEYIEKFQGPEPEDVLMHDDWVSACRSLADSILVASYDTKVHLWNNQGEHIISLPGHTAPVRSLAFIYSDEGEHEFISGSHDQTILIWKYDQNKNNVQSLITCKGHQGTIETLALQKSVFCSGSFDKTIKLWGLEEEKEKSSTKECRLTINAHNENVSSIGWTSTNELVSGSWDQTIKLWNMDTIQSTQTFKCGKAVLSLDISPVNGLLVCGFTDRFIRLYDTRLQEGYVLRSTFSSHSQWVSSVMWSRKSEYLFVSGSYDSLVKLWDTRSLKAPLYDLQGHEDRVLCVDWSIDELILSGGADNSLKMFSFK</sequence>
<dbReference type="Pfam" id="PF00160">
    <property type="entry name" value="Pro_isomerase"/>
    <property type="match status" value="1"/>
</dbReference>
<dbReference type="Gene3D" id="2.130.10.10">
    <property type="entry name" value="YVTN repeat-like/Quinoprotein amine dehydrogenase"/>
    <property type="match status" value="3"/>
</dbReference>
<evidence type="ECO:0000256" key="3">
    <source>
        <dbReference type="HAMAP-Rule" id="MF_03029"/>
    </source>
</evidence>
<keyword evidence="3" id="KW-0539">Nucleus</keyword>
<gene>
    <name evidence="6" type="ORF">GIL414_LOCUS2905</name>
</gene>
<keyword evidence="3" id="KW-0698">rRNA processing</keyword>
<dbReference type="SUPFAM" id="SSF50978">
    <property type="entry name" value="WD40 repeat-like"/>
    <property type="match status" value="1"/>
</dbReference>
<dbReference type="AlphaFoldDB" id="A0A8S2K2S8"/>
<proteinExistence type="inferred from homology"/>
<dbReference type="Pfam" id="PF25048">
    <property type="entry name" value="Beta-prop_TEP1_C"/>
    <property type="match status" value="1"/>
</dbReference>
<evidence type="ECO:0000256" key="4">
    <source>
        <dbReference type="PROSITE-ProRule" id="PRU00221"/>
    </source>
</evidence>
<dbReference type="InterPro" id="IPR036322">
    <property type="entry name" value="WD40_repeat_dom_sf"/>
</dbReference>
<dbReference type="GO" id="GO:0005730">
    <property type="term" value="C:nucleolus"/>
    <property type="evidence" value="ECO:0007669"/>
    <property type="project" value="UniProtKB-SubCell"/>
</dbReference>
<dbReference type="PROSITE" id="PS50294">
    <property type="entry name" value="WD_REPEATS_REGION"/>
    <property type="match status" value="3"/>
</dbReference>
<dbReference type="PROSITE" id="PS50072">
    <property type="entry name" value="CSA_PPIASE_2"/>
    <property type="match status" value="1"/>
</dbReference>
<feature type="repeat" description="WD" evidence="4">
    <location>
        <begin position="273"/>
        <end position="313"/>
    </location>
</feature>
<feature type="repeat" description="WD" evidence="4">
    <location>
        <begin position="177"/>
        <end position="221"/>
    </location>
</feature>
<comment type="subcellular location">
    <subcellularLocation>
        <location evidence="3">Nucleus</location>
        <location evidence="3">Nucleolus</location>
    </subcellularLocation>
    <subcellularLocation>
        <location evidence="3">Nucleus</location>
        <location evidence="3">Nucleoplasm</location>
    </subcellularLocation>
</comment>
<dbReference type="GO" id="GO:0000466">
    <property type="term" value="P:maturation of 5.8S rRNA from tricistronic rRNA transcript (SSU-rRNA, 5.8S rRNA, LSU-rRNA)"/>
    <property type="evidence" value="ECO:0007669"/>
    <property type="project" value="UniProtKB-UniRule"/>
</dbReference>
<dbReference type="PROSITE" id="PS50082">
    <property type="entry name" value="WD_REPEATS_2"/>
    <property type="match status" value="5"/>
</dbReference>
<dbReference type="CDD" id="cd00200">
    <property type="entry name" value="WD40"/>
    <property type="match status" value="1"/>
</dbReference>
<dbReference type="SMART" id="SM00320">
    <property type="entry name" value="WD40"/>
    <property type="match status" value="7"/>
</dbReference>
<dbReference type="InterPro" id="IPR019775">
    <property type="entry name" value="WD40_repeat_CS"/>
</dbReference>
<dbReference type="HAMAP" id="MF_03029">
    <property type="entry name" value="WDR12"/>
    <property type="match status" value="1"/>
</dbReference>
<dbReference type="InterPro" id="IPR015943">
    <property type="entry name" value="WD40/YVTN_repeat-like_dom_sf"/>
</dbReference>
<dbReference type="PRINTS" id="PR00153">
    <property type="entry name" value="CSAPPISMRASE"/>
</dbReference>
<dbReference type="GO" id="GO:0043021">
    <property type="term" value="F:ribonucleoprotein complex binding"/>
    <property type="evidence" value="ECO:0007669"/>
    <property type="project" value="UniProtKB-UniRule"/>
</dbReference>
<accession>A0A8S2K2S8</accession>
<organism evidence="6 7">
    <name type="scientific">Rotaria magnacalcarata</name>
    <dbReference type="NCBI Taxonomy" id="392030"/>
    <lineage>
        <taxon>Eukaryota</taxon>
        <taxon>Metazoa</taxon>
        <taxon>Spiralia</taxon>
        <taxon>Gnathifera</taxon>
        <taxon>Rotifera</taxon>
        <taxon>Eurotatoria</taxon>
        <taxon>Bdelloidea</taxon>
        <taxon>Philodinida</taxon>
        <taxon>Philodinidae</taxon>
        <taxon>Rotaria</taxon>
    </lineage>
</organism>